<keyword evidence="1" id="KW-0677">Repeat</keyword>
<dbReference type="Gene3D" id="3.30.460.90">
    <property type="match status" value="1"/>
</dbReference>
<reference evidence="4" key="1">
    <citation type="journal article" date="2021" name="Sci. Adv.">
        <title>The American lobster genome reveals insights on longevity, neural, and immune adaptations.</title>
        <authorList>
            <person name="Polinski J.M."/>
            <person name="Zimin A.V."/>
            <person name="Clark K.F."/>
            <person name="Kohn A.B."/>
            <person name="Sadowski N."/>
            <person name="Timp W."/>
            <person name="Ptitsyn A."/>
            <person name="Khanna P."/>
            <person name="Romanova D.Y."/>
            <person name="Williams P."/>
            <person name="Greenwood S.J."/>
            <person name="Moroz L.L."/>
            <person name="Walt D.R."/>
            <person name="Bodnar A.G."/>
        </authorList>
    </citation>
    <scope>NUCLEOTIDE SEQUENCE</scope>
    <source>
        <strain evidence="4">GMGI-L3</strain>
    </source>
</reference>
<name>A0A8J5JF74_HOMAM</name>
<protein>
    <submittedName>
        <fullName evidence="4">Ankyrin-2-like 4</fullName>
    </submittedName>
</protein>
<dbReference type="PROSITE" id="PS50088">
    <property type="entry name" value="ANK_REPEAT"/>
    <property type="match status" value="1"/>
</dbReference>
<dbReference type="AlphaFoldDB" id="A0A8J5JF74"/>
<dbReference type="Pfam" id="PF12796">
    <property type="entry name" value="Ank_2"/>
    <property type="match status" value="1"/>
</dbReference>
<dbReference type="InterPro" id="IPR002110">
    <property type="entry name" value="Ankyrin_rpt"/>
</dbReference>
<sequence>MTTMRGDTPWRASWPGGGSVVQLTELMVEAVRSGCTLTCSFIHEAGGQSSLCTKSGVSPLHAALEAGHWNLARQMLKNMGGCLYVGDSGGRLPTTIMSSHLRQQLEQNIYNKERIQLEELHFKMKDKVDKQQVQELLRVQKNLFTTYWEKKTGARGNTATPLCQEPFNSSQVLLIASQGGLLQLIYLLVKVGGVGVNTQVDPTNGTTAIHQAASHGKSGSVLLLLNLGADPLHEDLYKQTAPHLAAMFGHQKAYELFREFLKQQEPSCRAGTTPSDVKTNFSNYLKMYKKCESNEAQIENNPIDATINLLKRTNIRNLVKNAHKVAVDYTTGEAQEVKEVITKEMKKITDKVAVIDSTYTGTLTLLGSTADSTRLYCPDEYDFNLTLKSFSDVTVNIIKQRKKDVLLSGHKLKIEIETKNPSLKGNKLMSNLYERVRETLKSYVLQDDRLSLVPPGVTRTQVGLALSLAWQGSEYPLLLVDIDLVPVLSVTWPKEIMRPPLTPDDSQMIHISNTGDAKWRGSFAATEVEVVKRLDPQERQVFLTGKILLSYMKADSWMPREVKNQFSWWDSRYWSIPIPAGFCFKNSFLMLLQEKRKKRIQWKEENTMTHVMEVFEVMCLKTDDTKHIVPGKVHAYFGGDYEKPKVGEGAPRIIDFLKDFHKTSKT</sequence>
<dbReference type="InterPro" id="IPR036770">
    <property type="entry name" value="Ankyrin_rpt-contain_sf"/>
</dbReference>
<keyword evidence="5" id="KW-1185">Reference proteome</keyword>
<feature type="repeat" description="ANK" evidence="3">
    <location>
        <begin position="204"/>
        <end position="236"/>
    </location>
</feature>
<organism evidence="4 5">
    <name type="scientific">Homarus americanus</name>
    <name type="common">American lobster</name>
    <dbReference type="NCBI Taxonomy" id="6706"/>
    <lineage>
        <taxon>Eukaryota</taxon>
        <taxon>Metazoa</taxon>
        <taxon>Ecdysozoa</taxon>
        <taxon>Arthropoda</taxon>
        <taxon>Crustacea</taxon>
        <taxon>Multicrustacea</taxon>
        <taxon>Malacostraca</taxon>
        <taxon>Eumalacostraca</taxon>
        <taxon>Eucarida</taxon>
        <taxon>Decapoda</taxon>
        <taxon>Pleocyemata</taxon>
        <taxon>Astacidea</taxon>
        <taxon>Nephropoidea</taxon>
        <taxon>Nephropidae</taxon>
        <taxon>Homarus</taxon>
    </lineage>
</organism>
<gene>
    <name evidence="4" type="primary">Ank2-L4</name>
    <name evidence="4" type="ORF">Hamer_G005950</name>
</gene>
<dbReference type="InterPro" id="IPR050776">
    <property type="entry name" value="Ank_Repeat/CDKN_Inhibitor"/>
</dbReference>
<keyword evidence="2 3" id="KW-0040">ANK repeat</keyword>
<accession>A0A8J5JF74</accession>
<dbReference type="Proteomes" id="UP000747542">
    <property type="component" value="Unassembled WGS sequence"/>
</dbReference>
<evidence type="ECO:0000256" key="3">
    <source>
        <dbReference type="PROSITE-ProRule" id="PRU00023"/>
    </source>
</evidence>
<evidence type="ECO:0000313" key="5">
    <source>
        <dbReference type="Proteomes" id="UP000747542"/>
    </source>
</evidence>
<dbReference type="EMBL" id="JAHLQT010039184">
    <property type="protein sequence ID" value="KAG7156241.1"/>
    <property type="molecule type" value="Genomic_DNA"/>
</dbReference>
<evidence type="ECO:0000313" key="4">
    <source>
        <dbReference type="EMBL" id="KAG7156241.1"/>
    </source>
</evidence>
<dbReference type="PROSITE" id="PS50297">
    <property type="entry name" value="ANK_REP_REGION"/>
    <property type="match status" value="1"/>
</dbReference>
<dbReference type="SUPFAM" id="SSF48403">
    <property type="entry name" value="Ankyrin repeat"/>
    <property type="match status" value="1"/>
</dbReference>
<dbReference type="SMART" id="SM00248">
    <property type="entry name" value="ANK"/>
    <property type="match status" value="2"/>
</dbReference>
<evidence type="ECO:0000256" key="2">
    <source>
        <dbReference type="ARBA" id="ARBA00023043"/>
    </source>
</evidence>
<dbReference type="Gene3D" id="1.25.40.20">
    <property type="entry name" value="Ankyrin repeat-containing domain"/>
    <property type="match status" value="1"/>
</dbReference>
<comment type="caution">
    <text evidence="4">The sequence shown here is derived from an EMBL/GenBank/DDBJ whole genome shotgun (WGS) entry which is preliminary data.</text>
</comment>
<proteinExistence type="predicted"/>
<dbReference type="PANTHER" id="PTHR24201">
    <property type="entry name" value="ANK_REP_REGION DOMAIN-CONTAINING PROTEIN"/>
    <property type="match status" value="1"/>
</dbReference>
<evidence type="ECO:0000256" key="1">
    <source>
        <dbReference type="ARBA" id="ARBA00022737"/>
    </source>
</evidence>